<accession>A0ABZ3E5Z6</accession>
<name>A0ABZ3E5Z6_9GAMM</name>
<protein>
    <submittedName>
        <fullName evidence="2">Glycosyltransferase family 25 protein</fullName>
    </submittedName>
</protein>
<evidence type="ECO:0000313" key="2">
    <source>
        <dbReference type="EMBL" id="XAF54560.1"/>
    </source>
</evidence>
<dbReference type="CDD" id="cd06532">
    <property type="entry name" value="Glyco_transf_25"/>
    <property type="match status" value="1"/>
</dbReference>
<evidence type="ECO:0000313" key="3">
    <source>
        <dbReference type="Proteomes" id="UP001445268"/>
    </source>
</evidence>
<dbReference type="Pfam" id="PF01755">
    <property type="entry name" value="Glyco_transf_25"/>
    <property type="match status" value="1"/>
</dbReference>
<proteinExistence type="predicted"/>
<feature type="domain" description="Glycosyl transferase family 25" evidence="1">
    <location>
        <begin position="1"/>
        <end position="179"/>
    </location>
</feature>
<keyword evidence="3" id="KW-1185">Reference proteome</keyword>
<reference evidence="2 3" key="1">
    <citation type="submission" date="2024-04" db="EMBL/GenBank/DDBJ databases">
        <title>Marinobacter sp. SBY-1.</title>
        <authorList>
            <person name="Pan C."/>
        </authorList>
    </citation>
    <scope>NUCLEOTIDE SEQUENCE [LARGE SCALE GENOMIC DNA]</scope>
    <source>
        <strain evidence="2 3">SBY-1</strain>
    </source>
</reference>
<gene>
    <name evidence="2" type="ORF">AAGT77_03160</name>
</gene>
<dbReference type="InterPro" id="IPR002654">
    <property type="entry name" value="Glyco_trans_25"/>
</dbReference>
<sequence length="248" mass="29003">MTEICVINLDRSKDRWNHISKQFEKADLEITRISGVDGKLANHPLFEKYCDELSIRWKGRSLSAGQLGCFASHYLTWERCVNSKSPIIVIEDDAVISDKLKVFIDNLTTLPKQVECVRLFRNHSKHFRTWPVKTIADGIELVKYTKGPMRATAYYITPPAAKKFIEASQRWFLPVDITMDRFWDNGVECYGVLPEIVWNDESLDSTIGYDEPKVARPLRVRARRELFNLQEQLLKWISNIRFLLRRPR</sequence>
<evidence type="ECO:0000259" key="1">
    <source>
        <dbReference type="Pfam" id="PF01755"/>
    </source>
</evidence>
<dbReference type="EMBL" id="CP152380">
    <property type="protein sequence ID" value="XAF54560.1"/>
    <property type="molecule type" value="Genomic_DNA"/>
</dbReference>
<dbReference type="RefSeq" id="WP_342631804.1">
    <property type="nucleotide sequence ID" value="NZ_CP152380.1"/>
</dbReference>
<organism evidence="2 3">
    <name type="scientific">Marinobacter alkaliphilus</name>
    <dbReference type="NCBI Taxonomy" id="254719"/>
    <lineage>
        <taxon>Bacteria</taxon>
        <taxon>Pseudomonadati</taxon>
        <taxon>Pseudomonadota</taxon>
        <taxon>Gammaproteobacteria</taxon>
        <taxon>Pseudomonadales</taxon>
        <taxon>Marinobacteraceae</taxon>
        <taxon>Marinobacter</taxon>
    </lineage>
</organism>
<dbReference type="Proteomes" id="UP001445268">
    <property type="component" value="Chromosome"/>
</dbReference>